<gene>
    <name evidence="2" type="ORF">EJE83_12315</name>
</gene>
<dbReference type="PANTHER" id="PTHR47515:SF1">
    <property type="entry name" value="BLR2054 PROTEIN"/>
    <property type="match status" value="1"/>
</dbReference>
<proteinExistence type="predicted"/>
<keyword evidence="3" id="KW-1185">Reference proteome</keyword>
<sequence length="72" mass="8566">MALSFIRPGKPVENAYIESFNGRFRDECLNEHWFVSLRYAKRLIESWRIEYSTERRSQHSRLPDTRTVCSGA</sequence>
<evidence type="ECO:0000313" key="2">
    <source>
        <dbReference type="EMBL" id="RSK81015.1"/>
    </source>
</evidence>
<dbReference type="Proteomes" id="UP000270216">
    <property type="component" value="Unassembled WGS sequence"/>
</dbReference>
<evidence type="ECO:0000313" key="3">
    <source>
        <dbReference type="Proteomes" id="UP000270216"/>
    </source>
</evidence>
<dbReference type="EMBL" id="RWHX01000019">
    <property type="protein sequence ID" value="RSK81015.1"/>
    <property type="molecule type" value="Genomic_DNA"/>
</dbReference>
<dbReference type="SUPFAM" id="SSF53098">
    <property type="entry name" value="Ribonuclease H-like"/>
    <property type="match status" value="1"/>
</dbReference>
<organism evidence="2 3">
    <name type="scientific">Pandoraea apista</name>
    <dbReference type="NCBI Taxonomy" id="93218"/>
    <lineage>
        <taxon>Bacteria</taxon>
        <taxon>Pseudomonadati</taxon>
        <taxon>Pseudomonadota</taxon>
        <taxon>Betaproteobacteria</taxon>
        <taxon>Burkholderiales</taxon>
        <taxon>Burkholderiaceae</taxon>
        <taxon>Pandoraea</taxon>
    </lineage>
</organism>
<dbReference type="PANTHER" id="PTHR47515">
    <property type="entry name" value="LOW CALCIUM RESPONSE LOCUS PROTEIN T"/>
    <property type="match status" value="1"/>
</dbReference>
<name>A0ABX9ZQK7_9BURK</name>
<protein>
    <submittedName>
        <fullName evidence="2">Transposase</fullName>
    </submittedName>
</protein>
<feature type="domain" description="Integrase catalytic" evidence="1">
    <location>
        <begin position="3"/>
        <end position="56"/>
    </location>
</feature>
<dbReference type="Pfam" id="PF13683">
    <property type="entry name" value="rve_3"/>
    <property type="match status" value="1"/>
</dbReference>
<accession>A0ABX9ZQK7</accession>
<comment type="caution">
    <text evidence="2">The sequence shown here is derived from an EMBL/GenBank/DDBJ whole genome shotgun (WGS) entry which is preliminary data.</text>
</comment>
<dbReference type="InterPro" id="IPR012337">
    <property type="entry name" value="RNaseH-like_sf"/>
</dbReference>
<evidence type="ECO:0000259" key="1">
    <source>
        <dbReference type="Pfam" id="PF13683"/>
    </source>
</evidence>
<reference evidence="2 3" key="1">
    <citation type="submission" date="2018-12" db="EMBL/GenBank/DDBJ databases">
        <title>Whole genome sequence of a Pandoraea apista isolate from a patient with cystic fibrosis.</title>
        <authorList>
            <person name="Kenna D.T."/>
            <person name="Turton J.F."/>
        </authorList>
    </citation>
    <scope>NUCLEOTIDE SEQUENCE [LARGE SCALE GENOMIC DNA]</scope>
    <source>
        <strain evidence="2 3">Pa13324</strain>
    </source>
</reference>
<dbReference type="InterPro" id="IPR001584">
    <property type="entry name" value="Integrase_cat-core"/>
</dbReference>